<keyword evidence="2" id="KW-1185">Reference proteome</keyword>
<evidence type="ECO:0000313" key="2">
    <source>
        <dbReference type="Proteomes" id="UP000245683"/>
    </source>
</evidence>
<dbReference type="Proteomes" id="UP000245683">
    <property type="component" value="Unassembled WGS sequence"/>
</dbReference>
<organism evidence="1 2">
    <name type="scientific">Micromonospora globispora</name>
    <dbReference type="NCBI Taxonomy" id="1450148"/>
    <lineage>
        <taxon>Bacteria</taxon>
        <taxon>Bacillati</taxon>
        <taxon>Actinomycetota</taxon>
        <taxon>Actinomycetes</taxon>
        <taxon>Micromonosporales</taxon>
        <taxon>Micromonosporaceae</taxon>
        <taxon>Micromonospora</taxon>
    </lineage>
</organism>
<reference evidence="2" key="1">
    <citation type="submission" date="2018-05" db="EMBL/GenBank/DDBJ databases">
        <title>Micromonospora globispora sp. nov. and Micromonospora rugosa sp. nov., isolated from marine sediment.</title>
        <authorList>
            <person name="Carro L."/>
            <person name="Aysel V."/>
            <person name="Cetin D."/>
            <person name="Igual J.M."/>
            <person name="Klenk H.-P."/>
            <person name="Trujillo M.E."/>
            <person name="Sahin N."/>
        </authorList>
    </citation>
    <scope>NUCLEOTIDE SEQUENCE [LARGE SCALE GENOMIC DNA]</scope>
    <source>
        <strain evidence="2">S2904</strain>
    </source>
</reference>
<dbReference type="RefSeq" id="WP_109947477.1">
    <property type="nucleotide sequence ID" value="NZ_QGGF01000005.1"/>
</dbReference>
<protein>
    <recommendedName>
        <fullName evidence="3">DUF559 domain-containing protein</fullName>
    </recommendedName>
</protein>
<evidence type="ECO:0008006" key="3">
    <source>
        <dbReference type="Google" id="ProtNLM"/>
    </source>
</evidence>
<comment type="caution">
    <text evidence="1">The sequence shown here is derived from an EMBL/GenBank/DDBJ whole genome shotgun (WGS) entry which is preliminary data.</text>
</comment>
<gene>
    <name evidence="1" type="ORF">DLJ46_27655</name>
</gene>
<dbReference type="EMBL" id="QGSV01000354">
    <property type="protein sequence ID" value="PWU44128.1"/>
    <property type="molecule type" value="Genomic_DNA"/>
</dbReference>
<accession>A0A317JUV2</accession>
<dbReference type="OrthoDB" id="5243722at2"/>
<proteinExistence type="predicted"/>
<sequence length="61" mass="7023">MPSAHLFNPKSPPEGTRRPLATLGILVVRFAHRRLVHETDEVRREILAILASRRQRSPTDR</sequence>
<name>A0A317JUV2_9ACTN</name>
<dbReference type="AlphaFoldDB" id="A0A317JUV2"/>
<evidence type="ECO:0000313" key="1">
    <source>
        <dbReference type="EMBL" id="PWU44128.1"/>
    </source>
</evidence>